<dbReference type="Pfam" id="PF10688">
    <property type="entry name" value="Imp-YgjV"/>
    <property type="match status" value="1"/>
</dbReference>
<accession>A0A317FWA4</accession>
<dbReference type="AlphaFoldDB" id="A0A317FWA4"/>
<name>A0A317FWA4_BUTFI</name>
<keyword evidence="3" id="KW-1185">Reference proteome</keyword>
<organism evidence="2 3">
    <name type="scientific">Butyrivibrio fibrisolvens</name>
    <dbReference type="NCBI Taxonomy" id="831"/>
    <lineage>
        <taxon>Bacteria</taxon>
        <taxon>Bacillati</taxon>
        <taxon>Bacillota</taxon>
        <taxon>Clostridia</taxon>
        <taxon>Lachnospirales</taxon>
        <taxon>Lachnospiraceae</taxon>
        <taxon>Butyrivibrio</taxon>
    </lineage>
</organism>
<sequence>MEVIMNLNLSIFDIIGYVGSLLVVISMLMTSVMKLRIINTAGSVLAVIYAIAIHAYPTLVMNLALIIINVINMRKLSNNSPEYRMVKAPGNDAILGDLVARYLDDIKKYFPGYRDLTAEDTAFIVFNSDVPVGITVGTINNNCFDIMIDYTVPAYRDCSVGKFIFSHLKSFGLTKAQMSNPSNEHLNYLNKVGFSTDGNKFIKML</sequence>
<proteinExistence type="predicted"/>
<evidence type="ECO:0000313" key="2">
    <source>
        <dbReference type="EMBL" id="PWT25964.1"/>
    </source>
</evidence>
<gene>
    <name evidence="2" type="ORF">CPT75_00850</name>
</gene>
<protein>
    <recommendedName>
        <fullName evidence="4">N-acetyltransferase domain-containing protein</fullName>
    </recommendedName>
</protein>
<evidence type="ECO:0000256" key="1">
    <source>
        <dbReference type="SAM" id="Phobius"/>
    </source>
</evidence>
<feature type="transmembrane region" description="Helical" evidence="1">
    <location>
        <begin position="14"/>
        <end position="32"/>
    </location>
</feature>
<reference evidence="2 3" key="1">
    <citation type="submission" date="2017-09" db="EMBL/GenBank/DDBJ databases">
        <title>High-quality draft genome sequence of Butyrivibrio fibrisolvens INBov1, isolated from cow rumen.</title>
        <authorList>
            <person name="Rodriguez Hernaez J."/>
            <person name="Rivarola M."/>
            <person name="Paniego N."/>
            <person name="Cravero S."/>
            <person name="Ceron Cucchi M."/>
            <person name="Martinez M.C."/>
        </authorList>
    </citation>
    <scope>NUCLEOTIDE SEQUENCE [LARGE SCALE GENOMIC DNA]</scope>
    <source>
        <strain evidence="2 3">INBov1</strain>
        <plasmid evidence="3">pinbov266</plasmid>
    </source>
</reference>
<keyword evidence="1" id="KW-0812">Transmembrane</keyword>
<evidence type="ECO:0000313" key="3">
    <source>
        <dbReference type="Proteomes" id="UP000245488"/>
    </source>
</evidence>
<comment type="caution">
    <text evidence="2">The sequence shown here is derived from an EMBL/GenBank/DDBJ whole genome shotgun (WGS) entry which is preliminary data.</text>
</comment>
<dbReference type="EMBL" id="NXNG01000002">
    <property type="protein sequence ID" value="PWT25964.1"/>
    <property type="molecule type" value="Genomic_DNA"/>
</dbReference>
<keyword evidence="1" id="KW-0472">Membrane</keyword>
<keyword evidence="2" id="KW-0614">Plasmid</keyword>
<dbReference type="Proteomes" id="UP000245488">
    <property type="component" value="Plasmid pINBov266"/>
</dbReference>
<geneLocation type="plasmid" evidence="3">
    <name>pinbov266</name>
</geneLocation>
<keyword evidence="1" id="KW-1133">Transmembrane helix</keyword>
<dbReference type="InterPro" id="IPR019629">
    <property type="entry name" value="Uncharacterised_HI1736/YgjV"/>
</dbReference>
<evidence type="ECO:0008006" key="4">
    <source>
        <dbReference type="Google" id="ProtNLM"/>
    </source>
</evidence>
<feature type="transmembrane region" description="Helical" evidence="1">
    <location>
        <begin position="44"/>
        <end position="71"/>
    </location>
</feature>